<keyword evidence="1" id="KW-0472">Membrane</keyword>
<sequence>MESIDIKACLLKIRTIVNVLFAVLIILHNGTVIQYLDNIYVKLVT</sequence>
<gene>
    <name evidence="2" type="ORF">MENT_LOCUS41621</name>
</gene>
<proteinExistence type="predicted"/>
<dbReference type="AlphaFoldDB" id="A0A6V7WPL4"/>
<keyword evidence="1" id="KW-1133">Transmembrane helix</keyword>
<protein>
    <submittedName>
        <fullName evidence="2">Uncharacterized protein</fullName>
    </submittedName>
</protein>
<evidence type="ECO:0000256" key="1">
    <source>
        <dbReference type="SAM" id="Phobius"/>
    </source>
</evidence>
<dbReference type="EMBL" id="CAJEWN010000722">
    <property type="protein sequence ID" value="CAD2188937.1"/>
    <property type="molecule type" value="Genomic_DNA"/>
</dbReference>
<feature type="transmembrane region" description="Helical" evidence="1">
    <location>
        <begin position="16"/>
        <end position="36"/>
    </location>
</feature>
<organism evidence="2 3">
    <name type="scientific">Meloidogyne enterolobii</name>
    <name type="common">Root-knot nematode worm</name>
    <name type="synonym">Meloidogyne mayaguensis</name>
    <dbReference type="NCBI Taxonomy" id="390850"/>
    <lineage>
        <taxon>Eukaryota</taxon>
        <taxon>Metazoa</taxon>
        <taxon>Ecdysozoa</taxon>
        <taxon>Nematoda</taxon>
        <taxon>Chromadorea</taxon>
        <taxon>Rhabditida</taxon>
        <taxon>Tylenchina</taxon>
        <taxon>Tylenchomorpha</taxon>
        <taxon>Tylenchoidea</taxon>
        <taxon>Meloidogynidae</taxon>
        <taxon>Meloidogyninae</taxon>
        <taxon>Meloidogyne</taxon>
    </lineage>
</organism>
<evidence type="ECO:0000313" key="2">
    <source>
        <dbReference type="EMBL" id="CAD2188937.1"/>
    </source>
</evidence>
<accession>A0A6V7WPL4</accession>
<reference evidence="2 3" key="1">
    <citation type="submission" date="2020-08" db="EMBL/GenBank/DDBJ databases">
        <authorList>
            <person name="Koutsovoulos G."/>
            <person name="Danchin GJ E."/>
        </authorList>
    </citation>
    <scope>NUCLEOTIDE SEQUENCE [LARGE SCALE GENOMIC DNA]</scope>
</reference>
<comment type="caution">
    <text evidence="2">The sequence shown here is derived from an EMBL/GenBank/DDBJ whole genome shotgun (WGS) entry which is preliminary data.</text>
</comment>
<evidence type="ECO:0000313" key="3">
    <source>
        <dbReference type="Proteomes" id="UP000580250"/>
    </source>
</evidence>
<keyword evidence="1" id="KW-0812">Transmembrane</keyword>
<dbReference type="Proteomes" id="UP000580250">
    <property type="component" value="Unassembled WGS sequence"/>
</dbReference>
<name>A0A6V7WPL4_MELEN</name>